<evidence type="ECO:0000256" key="1">
    <source>
        <dbReference type="SAM" id="MobiDB-lite"/>
    </source>
</evidence>
<sequence>MTRGPRKHLATIPAAVLAIGACSGDTPDSRNIDAPQRIDPPDSYDIDSATGETRARHTDGDGTTTIMRSGAKVPVRLPAGFALYPDVKVTDNTWVEQSDGLLVLLDFESDASVEDLVAYYREQADTAGIEVATSLQTGPMTMIGGENGDGTSFSLTATRGGELTKAQLSISHGLE</sequence>
<dbReference type="EMBL" id="JAIGNO010000004">
    <property type="protein sequence ID" value="MBX7482496.1"/>
    <property type="molecule type" value="Genomic_DNA"/>
</dbReference>
<comment type="caution">
    <text evidence="2">The sequence shown here is derived from an EMBL/GenBank/DDBJ whole genome shotgun (WGS) entry which is preliminary data.</text>
</comment>
<organism evidence="2 3">
    <name type="scientific">Qipengyuania qiaonensis</name>
    <dbReference type="NCBI Taxonomy" id="2867240"/>
    <lineage>
        <taxon>Bacteria</taxon>
        <taxon>Pseudomonadati</taxon>
        <taxon>Pseudomonadota</taxon>
        <taxon>Alphaproteobacteria</taxon>
        <taxon>Sphingomonadales</taxon>
        <taxon>Erythrobacteraceae</taxon>
        <taxon>Qipengyuania</taxon>
    </lineage>
</organism>
<feature type="region of interest" description="Disordered" evidence="1">
    <location>
        <begin position="25"/>
        <end position="64"/>
    </location>
</feature>
<reference evidence="2 3" key="1">
    <citation type="submission" date="2021-08" db="EMBL/GenBank/DDBJ databases">
        <title>Comparative Genomics Analysis of the Genus Qipengyuania Reveals Extensive Genetic Diversity and Metabolic Versatility, Including the Description of Fifteen Novel Species.</title>
        <authorList>
            <person name="Liu Y."/>
        </authorList>
    </citation>
    <scope>NUCLEOTIDE SEQUENCE [LARGE SCALE GENOMIC DNA]</scope>
    <source>
        <strain evidence="2 3">6D47A</strain>
    </source>
</reference>
<evidence type="ECO:0000313" key="3">
    <source>
        <dbReference type="Proteomes" id="UP000755104"/>
    </source>
</evidence>
<name>A0ABS7J5D0_9SPHN</name>
<proteinExistence type="predicted"/>
<keyword evidence="3" id="KW-1185">Reference proteome</keyword>
<accession>A0ABS7J5D0</accession>
<evidence type="ECO:0008006" key="4">
    <source>
        <dbReference type="Google" id="ProtNLM"/>
    </source>
</evidence>
<dbReference type="PROSITE" id="PS51257">
    <property type="entry name" value="PROKAR_LIPOPROTEIN"/>
    <property type="match status" value="1"/>
</dbReference>
<dbReference type="Proteomes" id="UP000755104">
    <property type="component" value="Unassembled WGS sequence"/>
</dbReference>
<protein>
    <recommendedName>
        <fullName evidence="4">Lipoprotein</fullName>
    </recommendedName>
</protein>
<dbReference type="RefSeq" id="WP_221557764.1">
    <property type="nucleotide sequence ID" value="NZ_JAIGNO010000004.1"/>
</dbReference>
<evidence type="ECO:0000313" key="2">
    <source>
        <dbReference type="EMBL" id="MBX7482496.1"/>
    </source>
</evidence>
<gene>
    <name evidence="2" type="ORF">K3174_08135</name>
</gene>